<keyword evidence="1" id="KW-1133">Transmembrane helix</keyword>
<name>A6UTA0_META3</name>
<dbReference type="HOGENOM" id="CLU_893141_0_0_2"/>
<feature type="transmembrane region" description="Helical" evidence="1">
    <location>
        <begin position="21"/>
        <end position="43"/>
    </location>
</feature>
<evidence type="ECO:0000313" key="2">
    <source>
        <dbReference type="EMBL" id="ABR55722.1"/>
    </source>
</evidence>
<evidence type="ECO:0000313" key="3">
    <source>
        <dbReference type="Proteomes" id="UP000001106"/>
    </source>
</evidence>
<keyword evidence="1" id="KW-0472">Membrane</keyword>
<dbReference type="AlphaFoldDB" id="A6UTA0"/>
<feature type="transmembrane region" description="Helical" evidence="1">
    <location>
        <begin position="88"/>
        <end position="121"/>
    </location>
</feature>
<feature type="transmembrane region" description="Helical" evidence="1">
    <location>
        <begin position="127"/>
        <end position="147"/>
    </location>
</feature>
<gene>
    <name evidence="2" type="ordered locus">Maeo_0130</name>
</gene>
<accession>A6UTA0</accession>
<proteinExistence type="predicted"/>
<keyword evidence="1" id="KW-0812">Transmembrane</keyword>
<feature type="transmembrane region" description="Helical" evidence="1">
    <location>
        <begin position="55"/>
        <end position="76"/>
    </location>
</feature>
<sequence>MNIRTIISATIHNQVSKLIGIYGWISFILYAIISCGLIFYFGIRYKINGIFDSPINRKIIGLIIVINLIILITTSIHIGGISMGLLSAYIMLLISAVIYFIILGGILAGYELIILFGLLGMFSGVKINILLMALFGAIVRNIILIIITDIAKSKYKMAYIHMRRFKFGKAIYYLNQSKNLLKIYSHPNYESSMSSLDINLMFPSSMLSGEFKNIKCKILPPYFNEKLGMKLEMMEDALLQIIDAENSFKNRKWNDARYKYNKIINKYPNLKKMLYGRLKMAKLKYDKQCENEINMVLDRFKKNENKKRNRE</sequence>
<organism evidence="2 3">
    <name type="scientific">Methanococcus aeolicus (strain ATCC BAA-1280 / DSM 17508 / OCM 812 / Nankai-3)</name>
    <dbReference type="NCBI Taxonomy" id="419665"/>
    <lineage>
        <taxon>Archaea</taxon>
        <taxon>Methanobacteriati</taxon>
        <taxon>Methanobacteriota</taxon>
        <taxon>Methanomada group</taxon>
        <taxon>Methanococci</taxon>
        <taxon>Methanococcales</taxon>
        <taxon>Methanococcaceae</taxon>
        <taxon>Methanococcus</taxon>
    </lineage>
</organism>
<keyword evidence="3" id="KW-1185">Reference proteome</keyword>
<dbReference type="Proteomes" id="UP000001106">
    <property type="component" value="Chromosome"/>
</dbReference>
<evidence type="ECO:0000256" key="1">
    <source>
        <dbReference type="SAM" id="Phobius"/>
    </source>
</evidence>
<dbReference type="RefSeq" id="WP_011972854.1">
    <property type="nucleotide sequence ID" value="NC_009635.1"/>
</dbReference>
<reference evidence="2" key="1">
    <citation type="submission" date="2007-06" db="EMBL/GenBank/DDBJ databases">
        <title>Complete sequence of Methanococcus aeolicus Nankai-3.</title>
        <authorList>
            <consortium name="US DOE Joint Genome Institute"/>
            <person name="Copeland A."/>
            <person name="Lucas S."/>
            <person name="Lapidus A."/>
            <person name="Barry K."/>
            <person name="Glavina del Rio T."/>
            <person name="Dalin E."/>
            <person name="Tice H."/>
            <person name="Pitluck S."/>
            <person name="Chain P."/>
            <person name="Malfatti S."/>
            <person name="Shin M."/>
            <person name="Vergez L."/>
            <person name="Schmutz J."/>
            <person name="Larimer F."/>
            <person name="Land M."/>
            <person name="Hauser L."/>
            <person name="Kyrpides N."/>
            <person name="Lykidis A."/>
            <person name="Sieprawska-Lupa M."/>
            <person name="Whitman W.B."/>
            <person name="Richardson P."/>
        </authorList>
    </citation>
    <scope>NUCLEOTIDE SEQUENCE [LARGE SCALE GENOMIC DNA]</scope>
    <source>
        <strain evidence="2">Nankai-3</strain>
    </source>
</reference>
<dbReference type="KEGG" id="mae:Maeo_0130"/>
<dbReference type="PROSITE" id="PS51257">
    <property type="entry name" value="PROKAR_LIPOPROTEIN"/>
    <property type="match status" value="1"/>
</dbReference>
<protein>
    <submittedName>
        <fullName evidence="2">Uncharacterized protein</fullName>
    </submittedName>
</protein>
<dbReference type="STRING" id="419665.Maeo_0130"/>
<dbReference type="GeneID" id="5326742"/>
<dbReference type="EMBL" id="CP000743">
    <property type="protein sequence ID" value="ABR55722.1"/>
    <property type="molecule type" value="Genomic_DNA"/>
</dbReference>